<proteinExistence type="predicted"/>
<evidence type="ECO:0000313" key="2">
    <source>
        <dbReference type="Proteomes" id="UP000618579"/>
    </source>
</evidence>
<reference evidence="1 2" key="1">
    <citation type="submission" date="2019-10" db="EMBL/GenBank/DDBJ databases">
        <title>Description of Paenibacillus pedi sp. nov.</title>
        <authorList>
            <person name="Carlier A."/>
            <person name="Qi S."/>
        </authorList>
    </citation>
    <scope>NUCLEOTIDE SEQUENCE [LARGE SCALE GENOMIC DNA]</scope>
    <source>
        <strain evidence="1 2">LMG 31457</strain>
    </source>
</reference>
<sequence>MPWPMVHFSIAEQLFDHHPSPEFLLGSVAPDAIHMREEATRQDKGRTHLCEEDGTMPTLAVLHDFYKNSMSDDYAYRQFMLGYVSHLYTDLRWTQRVWTDFVDKLNHECEGPHGQVKSIYNREVAQIEYNLCRSENWTDRVLTSVLLAAPFAVNALLAESEIKQYGERVVRNLRDESQEPRILPRYITDQIVSEFIARTVRELRELIHEWDKDAN</sequence>
<keyword evidence="2" id="KW-1185">Reference proteome</keyword>
<protein>
    <recommendedName>
        <fullName evidence="3">Phospholipase C/D domain-containing protein</fullName>
    </recommendedName>
</protein>
<name>A0ABX1ZPT2_9BACL</name>
<comment type="caution">
    <text evidence="1">The sequence shown here is derived from an EMBL/GenBank/DDBJ whole genome shotgun (WGS) entry which is preliminary data.</text>
</comment>
<evidence type="ECO:0008006" key="3">
    <source>
        <dbReference type="Google" id="ProtNLM"/>
    </source>
</evidence>
<gene>
    <name evidence="1" type="ORF">GC097_18985</name>
</gene>
<dbReference type="Proteomes" id="UP000618579">
    <property type="component" value="Unassembled WGS sequence"/>
</dbReference>
<evidence type="ECO:0000313" key="1">
    <source>
        <dbReference type="EMBL" id="NOV02095.1"/>
    </source>
</evidence>
<organism evidence="1 2">
    <name type="scientific">Paenibacillus planticolens</name>
    <dbReference type="NCBI Taxonomy" id="2654976"/>
    <lineage>
        <taxon>Bacteria</taxon>
        <taxon>Bacillati</taxon>
        <taxon>Bacillota</taxon>
        <taxon>Bacilli</taxon>
        <taxon>Bacillales</taxon>
        <taxon>Paenibacillaceae</taxon>
        <taxon>Paenibacillus</taxon>
    </lineage>
</organism>
<dbReference type="RefSeq" id="WP_171684936.1">
    <property type="nucleotide sequence ID" value="NZ_WHNZ01000042.1"/>
</dbReference>
<accession>A0ABX1ZPT2</accession>
<dbReference type="EMBL" id="WHNZ01000042">
    <property type="protein sequence ID" value="NOV02095.1"/>
    <property type="molecule type" value="Genomic_DNA"/>
</dbReference>